<dbReference type="InterPro" id="IPR021842">
    <property type="entry name" value="DUF3435"/>
</dbReference>
<dbReference type="AlphaFoldDB" id="A0A9P9FEX8"/>
<comment type="caution">
    <text evidence="2">The sequence shown here is derived from an EMBL/GenBank/DDBJ whole genome shotgun (WGS) entry which is preliminary data.</text>
</comment>
<accession>A0A9P9FEX8</accession>
<protein>
    <submittedName>
        <fullName evidence="2">FluG domain-containing protein</fullName>
    </submittedName>
</protein>
<feature type="region of interest" description="Disordered" evidence="1">
    <location>
        <begin position="263"/>
        <end position="282"/>
    </location>
</feature>
<evidence type="ECO:0000313" key="2">
    <source>
        <dbReference type="EMBL" id="KAH7160546.1"/>
    </source>
</evidence>
<feature type="region of interest" description="Disordered" evidence="1">
    <location>
        <begin position="228"/>
        <end position="252"/>
    </location>
</feature>
<feature type="compositionally biased region" description="Basic and acidic residues" evidence="1">
    <location>
        <begin position="263"/>
        <end position="272"/>
    </location>
</feature>
<name>A0A9P9FEX8_9HYPO</name>
<keyword evidence="3" id="KW-1185">Reference proteome</keyword>
<dbReference type="Pfam" id="PF11917">
    <property type="entry name" value="DUF3435"/>
    <property type="match status" value="1"/>
</dbReference>
<organism evidence="2 3">
    <name type="scientific">Dactylonectria estremocensis</name>
    <dbReference type="NCBI Taxonomy" id="1079267"/>
    <lineage>
        <taxon>Eukaryota</taxon>
        <taxon>Fungi</taxon>
        <taxon>Dikarya</taxon>
        <taxon>Ascomycota</taxon>
        <taxon>Pezizomycotina</taxon>
        <taxon>Sordariomycetes</taxon>
        <taxon>Hypocreomycetidae</taxon>
        <taxon>Hypocreales</taxon>
        <taxon>Nectriaceae</taxon>
        <taxon>Dactylonectria</taxon>
    </lineage>
</organism>
<dbReference type="PANTHER" id="PTHR37535">
    <property type="entry name" value="FLUG DOMAIN PROTEIN"/>
    <property type="match status" value="1"/>
</dbReference>
<gene>
    <name evidence="2" type="ORF">B0J13DRAFT_581456</name>
</gene>
<evidence type="ECO:0000256" key="1">
    <source>
        <dbReference type="SAM" id="MobiDB-lite"/>
    </source>
</evidence>
<feature type="compositionally biased region" description="Acidic residues" evidence="1">
    <location>
        <begin position="228"/>
        <end position="241"/>
    </location>
</feature>
<proteinExistence type="predicted"/>
<evidence type="ECO:0000313" key="3">
    <source>
        <dbReference type="Proteomes" id="UP000717696"/>
    </source>
</evidence>
<feature type="region of interest" description="Disordered" evidence="1">
    <location>
        <begin position="494"/>
        <end position="516"/>
    </location>
</feature>
<reference evidence="2" key="1">
    <citation type="journal article" date="2021" name="Nat. Commun.">
        <title>Genetic determinants of endophytism in the Arabidopsis root mycobiome.</title>
        <authorList>
            <person name="Mesny F."/>
            <person name="Miyauchi S."/>
            <person name="Thiergart T."/>
            <person name="Pickel B."/>
            <person name="Atanasova L."/>
            <person name="Karlsson M."/>
            <person name="Huettel B."/>
            <person name="Barry K.W."/>
            <person name="Haridas S."/>
            <person name="Chen C."/>
            <person name="Bauer D."/>
            <person name="Andreopoulos W."/>
            <person name="Pangilinan J."/>
            <person name="LaButti K."/>
            <person name="Riley R."/>
            <person name="Lipzen A."/>
            <person name="Clum A."/>
            <person name="Drula E."/>
            <person name="Henrissat B."/>
            <person name="Kohler A."/>
            <person name="Grigoriev I.V."/>
            <person name="Martin F.M."/>
            <person name="Hacquard S."/>
        </authorList>
    </citation>
    <scope>NUCLEOTIDE SEQUENCE</scope>
    <source>
        <strain evidence="2">MPI-CAGE-AT-0021</strain>
    </source>
</reference>
<dbReference type="PANTHER" id="PTHR37535:SF4">
    <property type="entry name" value="FLUG DOMAIN-CONTAINING PROTEIN"/>
    <property type="match status" value="1"/>
</dbReference>
<dbReference type="OrthoDB" id="5223925at2759"/>
<feature type="compositionally biased region" description="Basic and acidic residues" evidence="1">
    <location>
        <begin position="507"/>
        <end position="516"/>
    </location>
</feature>
<sequence length="581" mass="67665">MENRVWRSFHRKSQLRKEEHQQKLDSTGYQAMRKQLNQMSFLPPLDADNTKANIYYIKKRFMKFCWSCNQNKCRQWKFAIKTSNCDKGLIISFLHWICETYVKSRRKRSKKKTINQYWRDFKMLYRRANKGKLINSNDCQEVTKFNLDDLPKSKPVMGVDDLLWGLTHHWARDRSVFPTEDDRLDVPTIMLFQAYSAYPLREEAGKLGPTGNNDDSILFDDDDDDDDGYDGSVFGDDDDGSGYDSASTDDTKINDDAIADANDHQEEAEKWAQQEADNQETEPVRLHKALCYEDLTLWIVKDPKNGGRDVLVMEVYLRYHKGANNKAKPTVFLFREHPLLMLCPISHILARAIRDDAIQVNGYSSAEPFFSTKLGKGAVKVHWKPCKLKTPVFRKSVRTASGAWKKSETEPMKYATYAFYLDRIGIDLGSEEKWTVEPMIKHYLQERTQLQGILCDFNRNLSLQDITDRKVRGINLMVSLASRREIRRPTPTLVDDTQGIVDSPGESDSKSSTVDKGEEIRLVLEKTQHRTRKFSRISHMMDHVEKVHLRREPARATWIFLTSLDHFKNHVLRVHRVKLRK</sequence>
<dbReference type="EMBL" id="JAGMUU010000002">
    <property type="protein sequence ID" value="KAH7160546.1"/>
    <property type="molecule type" value="Genomic_DNA"/>
</dbReference>
<dbReference type="Proteomes" id="UP000717696">
    <property type="component" value="Unassembled WGS sequence"/>
</dbReference>